<dbReference type="Proteomes" id="UP000499080">
    <property type="component" value="Unassembled WGS sequence"/>
</dbReference>
<dbReference type="EMBL" id="BGPR01000459">
    <property type="protein sequence ID" value="GBM21414.1"/>
    <property type="molecule type" value="Genomic_DNA"/>
</dbReference>
<comment type="caution">
    <text evidence="2">The sequence shown here is derived from an EMBL/GenBank/DDBJ whole genome shotgun (WGS) entry which is preliminary data.</text>
</comment>
<reference evidence="2 3" key="1">
    <citation type="journal article" date="2019" name="Sci. Rep.">
        <title>Orb-weaving spider Araneus ventricosus genome elucidates the spidroin gene catalogue.</title>
        <authorList>
            <person name="Kono N."/>
            <person name="Nakamura H."/>
            <person name="Ohtoshi R."/>
            <person name="Moran D.A.P."/>
            <person name="Shinohara A."/>
            <person name="Yoshida Y."/>
            <person name="Fujiwara M."/>
            <person name="Mori M."/>
            <person name="Tomita M."/>
            <person name="Arakawa K."/>
        </authorList>
    </citation>
    <scope>NUCLEOTIDE SEQUENCE [LARGE SCALE GENOMIC DNA]</scope>
</reference>
<keyword evidence="3" id="KW-1185">Reference proteome</keyword>
<sequence length="98" mass="11406">MGSRRRSLSARRNDEFLRERNKSIPAHLTKGPPLICNRPSQRKVEHGTPLNTGAKGWNTKYHYNGQFEICKWTLWERLGVMLEVRKQLRELGSETSLS</sequence>
<evidence type="ECO:0000256" key="1">
    <source>
        <dbReference type="SAM" id="MobiDB-lite"/>
    </source>
</evidence>
<feature type="region of interest" description="Disordered" evidence="1">
    <location>
        <begin position="19"/>
        <end position="53"/>
    </location>
</feature>
<organism evidence="2 3">
    <name type="scientific">Araneus ventricosus</name>
    <name type="common">Orbweaver spider</name>
    <name type="synonym">Epeira ventricosa</name>
    <dbReference type="NCBI Taxonomy" id="182803"/>
    <lineage>
        <taxon>Eukaryota</taxon>
        <taxon>Metazoa</taxon>
        <taxon>Ecdysozoa</taxon>
        <taxon>Arthropoda</taxon>
        <taxon>Chelicerata</taxon>
        <taxon>Arachnida</taxon>
        <taxon>Araneae</taxon>
        <taxon>Araneomorphae</taxon>
        <taxon>Entelegynae</taxon>
        <taxon>Araneoidea</taxon>
        <taxon>Araneidae</taxon>
        <taxon>Araneus</taxon>
    </lineage>
</organism>
<gene>
    <name evidence="2" type="ORF">AVEN_147898_1</name>
</gene>
<proteinExistence type="predicted"/>
<protein>
    <submittedName>
        <fullName evidence="2">Uncharacterized protein</fullName>
    </submittedName>
</protein>
<dbReference type="AlphaFoldDB" id="A0A4Y2E0J1"/>
<name>A0A4Y2E0J1_ARAVE</name>
<evidence type="ECO:0000313" key="3">
    <source>
        <dbReference type="Proteomes" id="UP000499080"/>
    </source>
</evidence>
<evidence type="ECO:0000313" key="2">
    <source>
        <dbReference type="EMBL" id="GBM21414.1"/>
    </source>
</evidence>
<accession>A0A4Y2E0J1</accession>